<feature type="compositionally biased region" description="Low complexity" evidence="1">
    <location>
        <begin position="458"/>
        <end position="467"/>
    </location>
</feature>
<feature type="region of interest" description="Disordered" evidence="1">
    <location>
        <begin position="299"/>
        <end position="485"/>
    </location>
</feature>
<dbReference type="AlphaFoldDB" id="A0A165UD07"/>
<feature type="compositionally biased region" description="Basic residues" evidence="1">
    <location>
        <begin position="375"/>
        <end position="386"/>
    </location>
</feature>
<gene>
    <name evidence="2" type="ORF">NEOLEDRAFT_1129865</name>
</gene>
<organism evidence="2 3">
    <name type="scientific">Neolentinus lepideus HHB14362 ss-1</name>
    <dbReference type="NCBI Taxonomy" id="1314782"/>
    <lineage>
        <taxon>Eukaryota</taxon>
        <taxon>Fungi</taxon>
        <taxon>Dikarya</taxon>
        <taxon>Basidiomycota</taxon>
        <taxon>Agaricomycotina</taxon>
        <taxon>Agaricomycetes</taxon>
        <taxon>Gloeophyllales</taxon>
        <taxon>Gloeophyllaceae</taxon>
        <taxon>Neolentinus</taxon>
    </lineage>
</organism>
<reference evidence="2 3" key="1">
    <citation type="journal article" date="2016" name="Mol. Biol. Evol.">
        <title>Comparative Genomics of Early-Diverging Mushroom-Forming Fungi Provides Insights into the Origins of Lignocellulose Decay Capabilities.</title>
        <authorList>
            <person name="Nagy L.G."/>
            <person name="Riley R."/>
            <person name="Tritt A."/>
            <person name="Adam C."/>
            <person name="Daum C."/>
            <person name="Floudas D."/>
            <person name="Sun H."/>
            <person name="Yadav J.S."/>
            <person name="Pangilinan J."/>
            <person name="Larsson K.H."/>
            <person name="Matsuura K."/>
            <person name="Barry K."/>
            <person name="Labutti K."/>
            <person name="Kuo R."/>
            <person name="Ohm R.A."/>
            <person name="Bhattacharya S.S."/>
            <person name="Shirouzu T."/>
            <person name="Yoshinaga Y."/>
            <person name="Martin F.M."/>
            <person name="Grigoriev I.V."/>
            <person name="Hibbett D.S."/>
        </authorList>
    </citation>
    <scope>NUCLEOTIDE SEQUENCE [LARGE SCALE GENOMIC DNA]</scope>
    <source>
        <strain evidence="2 3">HHB14362 ss-1</strain>
    </source>
</reference>
<dbReference type="EMBL" id="KV425559">
    <property type="protein sequence ID" value="KZT27968.1"/>
    <property type="molecule type" value="Genomic_DNA"/>
</dbReference>
<feature type="region of interest" description="Disordered" evidence="1">
    <location>
        <begin position="222"/>
        <end position="264"/>
    </location>
</feature>
<protein>
    <submittedName>
        <fullName evidence="2">Uncharacterized protein</fullName>
    </submittedName>
</protein>
<feature type="compositionally biased region" description="Basic and acidic residues" evidence="1">
    <location>
        <begin position="235"/>
        <end position="253"/>
    </location>
</feature>
<evidence type="ECO:0000313" key="2">
    <source>
        <dbReference type="EMBL" id="KZT27968.1"/>
    </source>
</evidence>
<keyword evidence="3" id="KW-1185">Reference proteome</keyword>
<accession>A0A165UD07</accession>
<dbReference type="OrthoDB" id="10645249at2759"/>
<dbReference type="STRING" id="1314782.A0A165UD07"/>
<evidence type="ECO:0000313" key="3">
    <source>
        <dbReference type="Proteomes" id="UP000076761"/>
    </source>
</evidence>
<dbReference type="InParanoid" id="A0A165UD07"/>
<feature type="compositionally biased region" description="Low complexity" evidence="1">
    <location>
        <begin position="323"/>
        <end position="337"/>
    </location>
</feature>
<name>A0A165UD07_9AGAM</name>
<sequence>MECSTRSKSGLGFETAFVRTRCNSGESTISEDDETLSLSHSSDIVEPSLFPPALFPAAASSDVAAPLDPSVEVAPGVRADGRWTSNHPLVQRWIRKVGKAGHCGLNGIVPHLLEIAHPPEDTRVWALAALEVELHPEHPSHWVLWNKSIMQKTNATIWREIYVKPSGAREDEVASAKDARIHSHHTASWFHTRYFTREKLQRVRGPYVKLVPREWWEEPEIASEEPTTLKRKRGAVKEQKSRSGVKRTDDGTSHKAKRARTTTAMTDKLEPRITRSGKRSAAVAAAAAEVSQVEDAAAQEEALVSRPSDETVAASRSNTAVSTADTEATTIAEEVATPPKDVDEEFETPAVDKESVPGKCATPDPTLEVAEVKGKAKGRGKVKTRVRAANPDPASASEQPKAEKKRSRSKKALSAVKTEDIAVPPAPAVVREQRAPPPSPQLVIEKGAERTKRKSQKAIEAAEAAARAPRRSVRNSKKADVPASK</sequence>
<proteinExistence type="predicted"/>
<evidence type="ECO:0000256" key="1">
    <source>
        <dbReference type="SAM" id="MobiDB-lite"/>
    </source>
</evidence>
<dbReference type="Proteomes" id="UP000076761">
    <property type="component" value="Unassembled WGS sequence"/>
</dbReference>